<name>A0AA88X8J4_9ASTE</name>
<dbReference type="AlphaFoldDB" id="A0AA88X8J4"/>
<dbReference type="InterPro" id="IPR040229">
    <property type="entry name" value="At3g27390-like"/>
</dbReference>
<feature type="region of interest" description="Disordered" evidence="1">
    <location>
        <begin position="104"/>
        <end position="143"/>
    </location>
</feature>
<organism evidence="2 3">
    <name type="scientific">Escallonia herrerae</name>
    <dbReference type="NCBI Taxonomy" id="1293975"/>
    <lineage>
        <taxon>Eukaryota</taxon>
        <taxon>Viridiplantae</taxon>
        <taxon>Streptophyta</taxon>
        <taxon>Embryophyta</taxon>
        <taxon>Tracheophyta</taxon>
        <taxon>Spermatophyta</taxon>
        <taxon>Magnoliopsida</taxon>
        <taxon>eudicotyledons</taxon>
        <taxon>Gunneridae</taxon>
        <taxon>Pentapetalae</taxon>
        <taxon>asterids</taxon>
        <taxon>campanulids</taxon>
        <taxon>Escalloniales</taxon>
        <taxon>Escalloniaceae</taxon>
        <taxon>Escallonia</taxon>
    </lineage>
</organism>
<feature type="compositionally biased region" description="Basic and acidic residues" evidence="1">
    <location>
        <begin position="122"/>
        <end position="137"/>
    </location>
</feature>
<gene>
    <name evidence="2" type="ORF">RJ639_033310</name>
</gene>
<reference evidence="2" key="1">
    <citation type="submission" date="2022-12" db="EMBL/GenBank/DDBJ databases">
        <title>Draft genome assemblies for two species of Escallonia (Escalloniales).</title>
        <authorList>
            <person name="Chanderbali A."/>
            <person name="Dervinis C."/>
            <person name="Anghel I."/>
            <person name="Soltis D."/>
            <person name="Soltis P."/>
            <person name="Zapata F."/>
        </authorList>
    </citation>
    <scope>NUCLEOTIDE SEQUENCE</scope>
    <source>
        <strain evidence="2">UCBG64.0493</strain>
        <tissue evidence="2">Leaf</tissue>
    </source>
</reference>
<dbReference type="PANTHER" id="PTHR31133:SF2">
    <property type="entry name" value="EXPRESSED PROTEIN"/>
    <property type="match status" value="1"/>
</dbReference>
<protein>
    <submittedName>
        <fullName evidence="2">Uncharacterized protein</fullName>
    </submittedName>
</protein>
<dbReference type="GO" id="GO:0010228">
    <property type="term" value="P:vegetative to reproductive phase transition of meristem"/>
    <property type="evidence" value="ECO:0007669"/>
    <property type="project" value="TreeGrafter"/>
</dbReference>
<evidence type="ECO:0000256" key="1">
    <source>
        <dbReference type="SAM" id="MobiDB-lite"/>
    </source>
</evidence>
<proteinExistence type="predicted"/>
<dbReference type="EMBL" id="JAVXUP010000215">
    <property type="protein sequence ID" value="KAK3034025.1"/>
    <property type="molecule type" value="Genomic_DNA"/>
</dbReference>
<keyword evidence="3" id="KW-1185">Reference proteome</keyword>
<dbReference type="PANTHER" id="PTHR31133">
    <property type="entry name" value="MEMBRANE PROTEIN"/>
    <property type="match status" value="1"/>
</dbReference>
<comment type="caution">
    <text evidence="2">The sequence shown here is derived from an EMBL/GenBank/DDBJ whole genome shotgun (WGS) entry which is preliminary data.</text>
</comment>
<evidence type="ECO:0000313" key="2">
    <source>
        <dbReference type="EMBL" id="KAK3034025.1"/>
    </source>
</evidence>
<evidence type="ECO:0000313" key="3">
    <source>
        <dbReference type="Proteomes" id="UP001188597"/>
    </source>
</evidence>
<dbReference type="Proteomes" id="UP001188597">
    <property type="component" value="Unassembled WGS sequence"/>
</dbReference>
<sequence>MKDQIKGLQLDENEEICLRKLIMGCKNDKPEEWNKSGFPSSDNVRRAQLQAIIRSIYWQFCHFPLNSFMRNDCKALSVPCRFKNLAKVLYVEAIQTGILSETDGESSISRHGVKGLPGRGKKKEEYATGGGSEHKANDNGNIL</sequence>
<accession>A0AA88X8J4</accession>